<keyword evidence="3" id="KW-1185">Reference proteome</keyword>
<dbReference type="AlphaFoldDB" id="A0A1Y2D667"/>
<dbReference type="InParanoid" id="A0A1Y2D667"/>
<dbReference type="RefSeq" id="XP_040709274.1">
    <property type="nucleotide sequence ID" value="XM_040853694.1"/>
</dbReference>
<accession>A0A1Y2D667</accession>
<dbReference type="GeneID" id="63769906"/>
<keyword evidence="1" id="KW-0732">Signal</keyword>
<gene>
    <name evidence="2" type="ORF">BCR38DRAFT_148401</name>
</gene>
<feature type="signal peptide" evidence="1">
    <location>
        <begin position="1"/>
        <end position="23"/>
    </location>
</feature>
<proteinExistence type="predicted"/>
<protein>
    <recommendedName>
        <fullName evidence="4">Secreted protein</fullName>
    </recommendedName>
</protein>
<reference evidence="2 3" key="1">
    <citation type="submission" date="2016-07" db="EMBL/GenBank/DDBJ databases">
        <title>Pervasive Adenine N6-methylation of Active Genes in Fungi.</title>
        <authorList>
            <consortium name="DOE Joint Genome Institute"/>
            <person name="Mondo S.J."/>
            <person name="Dannebaum R.O."/>
            <person name="Kuo R.C."/>
            <person name="Labutti K."/>
            <person name="Haridas S."/>
            <person name="Kuo A."/>
            <person name="Salamov A."/>
            <person name="Ahrendt S.R."/>
            <person name="Lipzen A."/>
            <person name="Sullivan W."/>
            <person name="Andreopoulos W.B."/>
            <person name="Clum A."/>
            <person name="Lindquist E."/>
            <person name="Daum C."/>
            <person name="Ramamoorthy G.K."/>
            <person name="Gryganskyi A."/>
            <person name="Culley D."/>
            <person name="Magnuson J.K."/>
            <person name="James T.Y."/>
            <person name="O'Malley M.A."/>
            <person name="Stajich J.E."/>
            <person name="Spatafora J.W."/>
            <person name="Visel A."/>
            <person name="Grigoriev I.V."/>
        </authorList>
    </citation>
    <scope>NUCLEOTIDE SEQUENCE [LARGE SCALE GENOMIC DNA]</scope>
    <source>
        <strain evidence="2 3">CBS 129021</strain>
    </source>
</reference>
<evidence type="ECO:0008006" key="4">
    <source>
        <dbReference type="Google" id="ProtNLM"/>
    </source>
</evidence>
<feature type="chain" id="PRO_5012146777" description="Secreted protein" evidence="1">
    <location>
        <begin position="24"/>
        <end position="72"/>
    </location>
</feature>
<sequence>MRCLSRLETLSMALALLINPRSGASTFENGIILCEEHYNMRCASHCFLTSRSLPTCCAITKYNLSSWKPRIS</sequence>
<evidence type="ECO:0000313" key="2">
    <source>
        <dbReference type="EMBL" id="ORY54586.1"/>
    </source>
</evidence>
<comment type="caution">
    <text evidence="2">The sequence shown here is derived from an EMBL/GenBank/DDBJ whole genome shotgun (WGS) entry which is preliminary data.</text>
</comment>
<dbReference type="Proteomes" id="UP000193689">
    <property type="component" value="Unassembled WGS sequence"/>
</dbReference>
<organism evidence="2 3">
    <name type="scientific">Pseudomassariella vexata</name>
    <dbReference type="NCBI Taxonomy" id="1141098"/>
    <lineage>
        <taxon>Eukaryota</taxon>
        <taxon>Fungi</taxon>
        <taxon>Dikarya</taxon>
        <taxon>Ascomycota</taxon>
        <taxon>Pezizomycotina</taxon>
        <taxon>Sordariomycetes</taxon>
        <taxon>Xylariomycetidae</taxon>
        <taxon>Amphisphaeriales</taxon>
        <taxon>Pseudomassariaceae</taxon>
        <taxon>Pseudomassariella</taxon>
    </lineage>
</organism>
<evidence type="ECO:0000313" key="3">
    <source>
        <dbReference type="Proteomes" id="UP000193689"/>
    </source>
</evidence>
<name>A0A1Y2D667_9PEZI</name>
<dbReference type="EMBL" id="MCFJ01000033">
    <property type="protein sequence ID" value="ORY54586.1"/>
    <property type="molecule type" value="Genomic_DNA"/>
</dbReference>
<evidence type="ECO:0000256" key="1">
    <source>
        <dbReference type="SAM" id="SignalP"/>
    </source>
</evidence>